<dbReference type="EMBL" id="KZ678147">
    <property type="protein sequence ID" value="PSN60827.1"/>
    <property type="molecule type" value="Genomic_DNA"/>
</dbReference>
<protein>
    <recommendedName>
        <fullName evidence="3">F-box domain-containing protein</fullName>
    </recommendedName>
</protein>
<reference evidence="1 2" key="1">
    <citation type="journal article" date="2018" name="Front. Microbiol.">
        <title>Genome-Wide Analysis of Corynespora cassiicola Leaf Fall Disease Putative Effectors.</title>
        <authorList>
            <person name="Lopez D."/>
            <person name="Ribeiro S."/>
            <person name="Label P."/>
            <person name="Fumanal B."/>
            <person name="Venisse J.S."/>
            <person name="Kohler A."/>
            <person name="de Oliveira R.R."/>
            <person name="Labutti K."/>
            <person name="Lipzen A."/>
            <person name="Lail K."/>
            <person name="Bauer D."/>
            <person name="Ohm R.A."/>
            <person name="Barry K.W."/>
            <person name="Spatafora J."/>
            <person name="Grigoriev I.V."/>
            <person name="Martin F.M."/>
            <person name="Pujade-Renaud V."/>
        </authorList>
    </citation>
    <scope>NUCLEOTIDE SEQUENCE [LARGE SCALE GENOMIC DNA]</scope>
    <source>
        <strain evidence="1 2">Philippines</strain>
    </source>
</reference>
<gene>
    <name evidence="1" type="ORF">BS50DRAFT_198758</name>
</gene>
<organism evidence="1 2">
    <name type="scientific">Corynespora cassiicola Philippines</name>
    <dbReference type="NCBI Taxonomy" id="1448308"/>
    <lineage>
        <taxon>Eukaryota</taxon>
        <taxon>Fungi</taxon>
        <taxon>Dikarya</taxon>
        <taxon>Ascomycota</taxon>
        <taxon>Pezizomycotina</taxon>
        <taxon>Dothideomycetes</taxon>
        <taxon>Pleosporomycetidae</taxon>
        <taxon>Pleosporales</taxon>
        <taxon>Corynesporascaceae</taxon>
        <taxon>Corynespora</taxon>
    </lineage>
</organism>
<keyword evidence="2" id="KW-1185">Reference proteome</keyword>
<dbReference type="OrthoDB" id="5365320at2759"/>
<evidence type="ECO:0000313" key="2">
    <source>
        <dbReference type="Proteomes" id="UP000240883"/>
    </source>
</evidence>
<evidence type="ECO:0000313" key="1">
    <source>
        <dbReference type="EMBL" id="PSN60827.1"/>
    </source>
</evidence>
<proteinExistence type="predicted"/>
<sequence>MMSISFSKLPPELICQVFENTYDFCVVTTLARTAGIFYNIWQEHAASICRAVTPRTISNLIDAEFLLDMQEETGALCQSQDRSKHEPAMEIGLNPVQRPESTFRHKKMPHIRHIALA</sequence>
<evidence type="ECO:0008006" key="3">
    <source>
        <dbReference type="Google" id="ProtNLM"/>
    </source>
</evidence>
<dbReference type="Proteomes" id="UP000240883">
    <property type="component" value="Unassembled WGS sequence"/>
</dbReference>
<dbReference type="AlphaFoldDB" id="A0A2T2N5V3"/>
<name>A0A2T2N5V3_CORCC</name>
<accession>A0A2T2N5V3</accession>